<evidence type="ECO:0000256" key="1">
    <source>
        <dbReference type="SAM" id="SignalP"/>
    </source>
</evidence>
<keyword evidence="3" id="KW-1185">Reference proteome</keyword>
<gene>
    <name evidence="2" type="ORF">ACFQBQ_13275</name>
</gene>
<comment type="caution">
    <text evidence="2">The sequence shown here is derived from an EMBL/GenBank/DDBJ whole genome shotgun (WGS) entry which is preliminary data.</text>
</comment>
<accession>A0ABW1ZCW8</accession>
<protein>
    <recommendedName>
        <fullName evidence="4">Lipoprotein</fullName>
    </recommendedName>
</protein>
<organism evidence="2 3">
    <name type="scientific">Granulicella cerasi</name>
    <dbReference type="NCBI Taxonomy" id="741063"/>
    <lineage>
        <taxon>Bacteria</taxon>
        <taxon>Pseudomonadati</taxon>
        <taxon>Acidobacteriota</taxon>
        <taxon>Terriglobia</taxon>
        <taxon>Terriglobales</taxon>
        <taxon>Acidobacteriaceae</taxon>
        <taxon>Granulicella</taxon>
    </lineage>
</organism>
<keyword evidence="1" id="KW-0732">Signal</keyword>
<evidence type="ECO:0000313" key="3">
    <source>
        <dbReference type="Proteomes" id="UP001596391"/>
    </source>
</evidence>
<feature type="chain" id="PRO_5047029484" description="Lipoprotein" evidence="1">
    <location>
        <begin position="23"/>
        <end position="307"/>
    </location>
</feature>
<dbReference type="RefSeq" id="WP_263370198.1">
    <property type="nucleotide sequence ID" value="NZ_JAGSYD010000001.1"/>
</dbReference>
<dbReference type="Proteomes" id="UP001596391">
    <property type="component" value="Unassembled WGS sequence"/>
</dbReference>
<feature type="signal peptide" evidence="1">
    <location>
        <begin position="1"/>
        <end position="22"/>
    </location>
</feature>
<dbReference type="PROSITE" id="PS51257">
    <property type="entry name" value="PROKAR_LIPOPROTEIN"/>
    <property type="match status" value="1"/>
</dbReference>
<proteinExistence type="predicted"/>
<evidence type="ECO:0000313" key="2">
    <source>
        <dbReference type="EMBL" id="MFC6646541.1"/>
    </source>
</evidence>
<name>A0ABW1ZCW8_9BACT</name>
<dbReference type="EMBL" id="JBHSWI010000001">
    <property type="protein sequence ID" value="MFC6646541.1"/>
    <property type="molecule type" value="Genomic_DNA"/>
</dbReference>
<evidence type="ECO:0008006" key="4">
    <source>
        <dbReference type="Google" id="ProtNLM"/>
    </source>
</evidence>
<sequence>MKISRPAAVAGMLLGVAACTKAQALHTVAEPMLVATALPATASFAELAHESSPFAAYSSSTVAENTAEAELPEAPSAQILKEKKQDPRIPAVPAAAGRAINHPGRPAVSQYEKYIPAGYVTHPQTVHEKVITGARDLYSPGTIAGWFISSGWSHLINSSPNYGTDKGAYGERLGAAALRSTSQGVLTDMVFAPLLHQDLRYYVKGPRYNVVQRTLYAASRVLIARRDTTSTTVNTAELAGYLGTAAMTQIYYPSVNRGWDNFASSFGSSLGGAMLTNIFNEFRPDILMVAHLKHKSYEPFKDNDPRN</sequence>
<reference evidence="3" key="1">
    <citation type="journal article" date="2019" name="Int. J. Syst. Evol. Microbiol.">
        <title>The Global Catalogue of Microorganisms (GCM) 10K type strain sequencing project: providing services to taxonomists for standard genome sequencing and annotation.</title>
        <authorList>
            <consortium name="The Broad Institute Genomics Platform"/>
            <consortium name="The Broad Institute Genome Sequencing Center for Infectious Disease"/>
            <person name="Wu L."/>
            <person name="Ma J."/>
        </authorList>
    </citation>
    <scope>NUCLEOTIDE SEQUENCE [LARGE SCALE GENOMIC DNA]</scope>
    <source>
        <strain evidence="3">CGMCC 1.16026</strain>
    </source>
</reference>